<comment type="pathway">
    <text evidence="1 13">Lipid metabolism; fatty acid biosynthesis.</text>
</comment>
<organism evidence="16 17">
    <name type="scientific">Sphaerochaeta globosa (strain ATCC BAA-1886 / DSM 22777 / Buddy)</name>
    <name type="common">Spirochaeta sp. (strain Buddy)</name>
    <dbReference type="NCBI Taxonomy" id="158189"/>
    <lineage>
        <taxon>Bacteria</taxon>
        <taxon>Pseudomonadati</taxon>
        <taxon>Spirochaetota</taxon>
        <taxon>Spirochaetia</taxon>
        <taxon>Spirochaetales</taxon>
        <taxon>Sphaerochaetaceae</taxon>
        <taxon>Sphaerochaeta</taxon>
    </lineage>
</organism>
<keyword evidence="7 13" id="KW-0276">Fatty acid metabolism</keyword>
<keyword evidence="10 13" id="KW-0511">Multifunctional enzyme</keyword>
<dbReference type="InterPro" id="IPR016039">
    <property type="entry name" value="Thiolase-like"/>
</dbReference>
<evidence type="ECO:0000256" key="13">
    <source>
        <dbReference type="HAMAP-Rule" id="MF_01815"/>
    </source>
</evidence>
<dbReference type="GO" id="GO:0005737">
    <property type="term" value="C:cytoplasm"/>
    <property type="evidence" value="ECO:0007669"/>
    <property type="project" value="UniProtKB-SubCell"/>
</dbReference>
<dbReference type="NCBIfam" id="TIGR00747">
    <property type="entry name" value="fabH"/>
    <property type="match status" value="1"/>
</dbReference>
<dbReference type="FunFam" id="3.40.47.10:FF:000004">
    <property type="entry name" value="3-oxoacyl-[acyl-carrier-protein] synthase 3"/>
    <property type="match status" value="1"/>
</dbReference>
<evidence type="ECO:0000256" key="8">
    <source>
        <dbReference type="ARBA" id="ARBA00023098"/>
    </source>
</evidence>
<evidence type="ECO:0000256" key="12">
    <source>
        <dbReference type="ARBA" id="ARBA00051096"/>
    </source>
</evidence>
<dbReference type="GO" id="GO:0033818">
    <property type="term" value="F:beta-ketoacyl-acyl-carrier-protein synthase III activity"/>
    <property type="evidence" value="ECO:0007669"/>
    <property type="project" value="UniProtKB-UniRule"/>
</dbReference>
<feature type="domain" description="Beta-ketoacyl-[acyl-carrier-protein] synthase III C-terminal" evidence="14">
    <location>
        <begin position="226"/>
        <end position="315"/>
    </location>
</feature>
<dbReference type="Pfam" id="PF08541">
    <property type="entry name" value="ACP_syn_III_C"/>
    <property type="match status" value="1"/>
</dbReference>
<comment type="catalytic activity">
    <reaction evidence="12">
        <text>malonyl-[ACP] + acetyl-CoA + H(+) = 3-oxobutanoyl-[ACP] + CO2 + CoA</text>
        <dbReference type="Rhea" id="RHEA:12080"/>
        <dbReference type="Rhea" id="RHEA-COMP:9623"/>
        <dbReference type="Rhea" id="RHEA-COMP:9625"/>
        <dbReference type="ChEBI" id="CHEBI:15378"/>
        <dbReference type="ChEBI" id="CHEBI:16526"/>
        <dbReference type="ChEBI" id="CHEBI:57287"/>
        <dbReference type="ChEBI" id="CHEBI:57288"/>
        <dbReference type="ChEBI" id="CHEBI:78449"/>
        <dbReference type="ChEBI" id="CHEBI:78450"/>
        <dbReference type="EC" id="2.3.1.180"/>
    </reaction>
    <physiologicalReaction direction="left-to-right" evidence="12">
        <dbReference type="Rhea" id="RHEA:12081"/>
    </physiologicalReaction>
</comment>
<dbReference type="Proteomes" id="UP000008466">
    <property type="component" value="Chromosome"/>
</dbReference>
<keyword evidence="8 13" id="KW-0443">Lipid metabolism</keyword>
<comment type="domain">
    <text evidence="13">The last Arg residue of the ACP-binding site is essential for the weak association between ACP/AcpP and FabH.</text>
</comment>
<dbReference type="HOGENOM" id="CLU_039592_4_0_12"/>
<accession>F0RUE3</accession>
<dbReference type="HAMAP" id="MF_01815">
    <property type="entry name" value="FabH"/>
    <property type="match status" value="1"/>
</dbReference>
<feature type="active site" evidence="13">
    <location>
        <position position="272"/>
    </location>
</feature>
<proteinExistence type="inferred from homology"/>
<dbReference type="CDD" id="cd00830">
    <property type="entry name" value="KAS_III"/>
    <property type="match status" value="1"/>
</dbReference>
<reference evidence="17" key="1">
    <citation type="submission" date="2011-02" db="EMBL/GenBank/DDBJ databases">
        <title>Complete sequence of Spirochaeta sp. Buddy.</title>
        <authorList>
            <person name="Lucas S."/>
            <person name="Copeland A."/>
            <person name="Lapidus A."/>
            <person name="Cheng J.-F."/>
            <person name="Goodwin L."/>
            <person name="Pitluck S."/>
            <person name="Zeytun A."/>
            <person name="Detter J.C."/>
            <person name="Han C."/>
            <person name="Tapia R."/>
            <person name="Land M."/>
            <person name="Hauser L."/>
            <person name="Kyrpides N."/>
            <person name="Ivanova N."/>
            <person name="Mikhailova N."/>
            <person name="Pagani I."/>
            <person name="Ritalahti K.M."/>
            <person name="Loeffler F.E."/>
            <person name="Woyke T."/>
        </authorList>
    </citation>
    <scope>NUCLEOTIDE SEQUENCE [LARGE SCALE GENOMIC DNA]</scope>
    <source>
        <strain evidence="17">ATCC BAA-1886 / DSM 22777 / Buddy</strain>
    </source>
</reference>
<protein>
    <recommendedName>
        <fullName evidence="3 13">Beta-ketoacyl-[acyl-carrier-protein] synthase III</fullName>
        <shortName evidence="13">Beta-ketoacyl-ACP synthase III</shortName>
        <shortName evidence="13">KAS III</shortName>
        <ecNumber evidence="3 13">2.3.1.180</ecNumber>
    </recommendedName>
    <alternativeName>
        <fullName evidence="13">3-oxoacyl-[acyl-carrier-protein] synthase 3</fullName>
    </alternativeName>
    <alternativeName>
        <fullName evidence="13">3-oxoacyl-[acyl-carrier-protein] synthase III</fullName>
    </alternativeName>
</protein>
<evidence type="ECO:0000259" key="14">
    <source>
        <dbReference type="Pfam" id="PF08541"/>
    </source>
</evidence>
<evidence type="ECO:0000259" key="15">
    <source>
        <dbReference type="Pfam" id="PF08545"/>
    </source>
</evidence>
<evidence type="ECO:0000256" key="2">
    <source>
        <dbReference type="ARBA" id="ARBA00008642"/>
    </source>
</evidence>
<feature type="active site" evidence="13">
    <location>
        <position position="116"/>
    </location>
</feature>
<dbReference type="EC" id="2.3.1.180" evidence="3 13"/>
<evidence type="ECO:0000256" key="6">
    <source>
        <dbReference type="ARBA" id="ARBA00022679"/>
    </source>
</evidence>
<dbReference type="GO" id="GO:0004315">
    <property type="term" value="F:3-oxoacyl-[acyl-carrier-protein] synthase activity"/>
    <property type="evidence" value="ECO:0007669"/>
    <property type="project" value="InterPro"/>
</dbReference>
<dbReference type="eggNOG" id="COG0332">
    <property type="taxonomic scope" value="Bacteria"/>
</dbReference>
<comment type="subunit">
    <text evidence="13">Homodimer.</text>
</comment>
<comment type="function">
    <text evidence="13">Catalyzes the condensation reaction of fatty acid synthesis by the addition to an acyl acceptor of two carbons from malonyl-ACP. Catalyzes the first condensation reaction which initiates fatty acid synthesis and may therefore play a role in governing the total rate of fatty acid production. Possesses both acetoacetyl-ACP synthase and acetyl transacylase activities. Its substrate specificity determines the biosynthesis of branched-chain and/or straight-chain of fatty acids.</text>
</comment>
<dbReference type="PANTHER" id="PTHR34069">
    <property type="entry name" value="3-OXOACYL-[ACYL-CARRIER-PROTEIN] SYNTHASE 3"/>
    <property type="match status" value="1"/>
</dbReference>
<keyword evidence="17" id="KW-1185">Reference proteome</keyword>
<evidence type="ECO:0000256" key="11">
    <source>
        <dbReference type="ARBA" id="ARBA00023315"/>
    </source>
</evidence>
<sequence>MKPPQSIQITALGSYSPIRVVTNDELSHRVDTSDEWIRSHTGIGQRHLAAENETTSDLACKAVENMLALYGRSADQIDGIVVATATPDYPGFPSTACLLAQRLGITGPALDISAGCTGFIYALEVGRAMIVSGAMKNALVVGSETLSSVVDWDDRNTCVLFGDGAGCVLLESKEETEGILDTYLKAEAAGADALVIDQKSRTIQMDGRSVYSFAVRSIRHTIETLLQRNTMTIDDIAWIVPHQANQRIIAACAKRLDIDVQKFYLNIEQYANTSAASIPLALAEMQEKGLLKDGQKLLLVGFGAGLTYGGTLLTWHQ</sequence>
<evidence type="ECO:0000313" key="17">
    <source>
        <dbReference type="Proteomes" id="UP000008466"/>
    </source>
</evidence>
<evidence type="ECO:0000256" key="7">
    <source>
        <dbReference type="ARBA" id="ARBA00022832"/>
    </source>
</evidence>
<dbReference type="PANTHER" id="PTHR34069:SF2">
    <property type="entry name" value="BETA-KETOACYL-[ACYL-CARRIER-PROTEIN] SYNTHASE III"/>
    <property type="match status" value="1"/>
</dbReference>
<evidence type="ECO:0000313" key="16">
    <source>
        <dbReference type="EMBL" id="ADY12305.1"/>
    </source>
</evidence>
<feature type="active site" evidence="13">
    <location>
        <position position="242"/>
    </location>
</feature>
<evidence type="ECO:0000256" key="4">
    <source>
        <dbReference type="ARBA" id="ARBA00022490"/>
    </source>
</evidence>
<dbReference type="InterPro" id="IPR013747">
    <property type="entry name" value="ACP_syn_III_C"/>
</dbReference>
<dbReference type="GO" id="GO:0044550">
    <property type="term" value="P:secondary metabolite biosynthetic process"/>
    <property type="evidence" value="ECO:0007669"/>
    <property type="project" value="TreeGrafter"/>
</dbReference>
<evidence type="ECO:0000256" key="9">
    <source>
        <dbReference type="ARBA" id="ARBA00023160"/>
    </source>
</evidence>
<evidence type="ECO:0000256" key="3">
    <source>
        <dbReference type="ARBA" id="ARBA00012333"/>
    </source>
</evidence>
<dbReference type="STRING" id="158189.SpiBuddy_0472"/>
<name>F0RUE3_SPHGB</name>
<evidence type="ECO:0000256" key="5">
    <source>
        <dbReference type="ARBA" id="ARBA00022516"/>
    </source>
</evidence>
<dbReference type="EMBL" id="CP002541">
    <property type="protein sequence ID" value="ADY12305.1"/>
    <property type="molecule type" value="Genomic_DNA"/>
</dbReference>
<evidence type="ECO:0000256" key="1">
    <source>
        <dbReference type="ARBA" id="ARBA00005194"/>
    </source>
</evidence>
<dbReference type="Pfam" id="PF08545">
    <property type="entry name" value="ACP_syn_III"/>
    <property type="match status" value="1"/>
</dbReference>
<keyword evidence="11 13" id="KW-0012">Acyltransferase</keyword>
<dbReference type="AlphaFoldDB" id="F0RUE3"/>
<dbReference type="UniPathway" id="UPA00094"/>
<dbReference type="GO" id="GO:0006633">
    <property type="term" value="P:fatty acid biosynthetic process"/>
    <property type="evidence" value="ECO:0007669"/>
    <property type="project" value="UniProtKB-UniRule"/>
</dbReference>
<keyword evidence="5 13" id="KW-0444">Lipid biosynthesis</keyword>
<keyword evidence="9 13" id="KW-0275">Fatty acid biosynthesis</keyword>
<keyword evidence="6 13" id="KW-0808">Transferase</keyword>
<dbReference type="NCBIfam" id="NF006829">
    <property type="entry name" value="PRK09352.1"/>
    <property type="match status" value="1"/>
</dbReference>
<dbReference type="Gene3D" id="3.40.47.10">
    <property type="match status" value="1"/>
</dbReference>
<gene>
    <name evidence="13" type="primary">fabH</name>
    <name evidence="16" type="ordered locus">SpiBuddy_0472</name>
</gene>
<feature type="domain" description="Beta-ketoacyl-[acyl-carrier-protein] synthase III N-terminal" evidence="15">
    <location>
        <begin position="110"/>
        <end position="187"/>
    </location>
</feature>
<dbReference type="InterPro" id="IPR013751">
    <property type="entry name" value="ACP_syn_III_N"/>
</dbReference>
<dbReference type="KEGG" id="sbu:SpiBuddy_0472"/>
<comment type="subcellular location">
    <subcellularLocation>
        <location evidence="13">Cytoplasm</location>
    </subcellularLocation>
</comment>
<dbReference type="InterPro" id="IPR004655">
    <property type="entry name" value="FabH"/>
</dbReference>
<keyword evidence="4 13" id="KW-0963">Cytoplasm</keyword>
<comment type="similarity">
    <text evidence="2 13">Belongs to the thiolase-like superfamily. FabH family.</text>
</comment>
<evidence type="ECO:0000256" key="10">
    <source>
        <dbReference type="ARBA" id="ARBA00023268"/>
    </source>
</evidence>
<dbReference type="SUPFAM" id="SSF53901">
    <property type="entry name" value="Thiolase-like"/>
    <property type="match status" value="1"/>
</dbReference>
<feature type="region of interest" description="ACP-binding" evidence="13">
    <location>
        <begin position="243"/>
        <end position="247"/>
    </location>
</feature>
<dbReference type="RefSeq" id="WP_013606158.1">
    <property type="nucleotide sequence ID" value="NC_015152.1"/>
</dbReference>